<evidence type="ECO:0000313" key="2">
    <source>
        <dbReference type="Proteomes" id="UP001396334"/>
    </source>
</evidence>
<gene>
    <name evidence="1" type="ORF">V6N11_082650</name>
</gene>
<organism evidence="1 2">
    <name type="scientific">Hibiscus sabdariffa</name>
    <name type="common">roselle</name>
    <dbReference type="NCBI Taxonomy" id="183260"/>
    <lineage>
        <taxon>Eukaryota</taxon>
        <taxon>Viridiplantae</taxon>
        <taxon>Streptophyta</taxon>
        <taxon>Embryophyta</taxon>
        <taxon>Tracheophyta</taxon>
        <taxon>Spermatophyta</taxon>
        <taxon>Magnoliopsida</taxon>
        <taxon>eudicotyledons</taxon>
        <taxon>Gunneridae</taxon>
        <taxon>Pentapetalae</taxon>
        <taxon>rosids</taxon>
        <taxon>malvids</taxon>
        <taxon>Malvales</taxon>
        <taxon>Malvaceae</taxon>
        <taxon>Malvoideae</taxon>
        <taxon>Hibiscus</taxon>
    </lineage>
</organism>
<dbReference type="EMBL" id="JBBPBN010000072">
    <property type="protein sequence ID" value="KAK8985031.1"/>
    <property type="molecule type" value="Genomic_DNA"/>
</dbReference>
<evidence type="ECO:0000313" key="1">
    <source>
        <dbReference type="EMBL" id="KAK8985031.1"/>
    </source>
</evidence>
<dbReference type="Proteomes" id="UP001396334">
    <property type="component" value="Unassembled WGS sequence"/>
</dbReference>
<reference evidence="1 2" key="1">
    <citation type="journal article" date="2024" name="G3 (Bethesda)">
        <title>Genome assembly of Hibiscus sabdariffa L. provides insights into metabolisms of medicinal natural products.</title>
        <authorList>
            <person name="Kim T."/>
        </authorList>
    </citation>
    <scope>NUCLEOTIDE SEQUENCE [LARGE SCALE GENOMIC DNA]</scope>
    <source>
        <strain evidence="1">TK-2024</strain>
        <tissue evidence="1">Old leaves</tissue>
    </source>
</reference>
<protein>
    <submittedName>
        <fullName evidence="1">Uncharacterized protein</fullName>
    </submittedName>
</protein>
<name>A0ABR2P9C5_9ROSI</name>
<accession>A0ABR2P9C5</accession>
<sequence length="151" mass="17098">MEGLITTKSGIMSSRDVGLFDTPMHASKNPIGLTRGSKDKNHSFESFKVEFGSSLQPSGTLMTNGTVEVSFKSSPWLRASSTWKRSSDEHHAGCRKHKMKLAQSGANMKKPMTLDLQYQLCIMVRDLSHKHRNNRYQSYGRIDNRKIKDHV</sequence>
<keyword evidence="2" id="KW-1185">Reference proteome</keyword>
<proteinExistence type="predicted"/>
<comment type="caution">
    <text evidence="1">The sequence shown here is derived from an EMBL/GenBank/DDBJ whole genome shotgun (WGS) entry which is preliminary data.</text>
</comment>